<gene>
    <name evidence="3" type="ORF">GALMADRAFT_82453</name>
</gene>
<evidence type="ECO:0000256" key="1">
    <source>
        <dbReference type="SAM" id="MobiDB-lite"/>
    </source>
</evidence>
<dbReference type="STRING" id="685588.A0A067S2I9"/>
<dbReference type="InterPro" id="IPR043502">
    <property type="entry name" value="DNA/RNA_pol_sf"/>
</dbReference>
<dbReference type="Proteomes" id="UP000027222">
    <property type="component" value="Unassembled WGS sequence"/>
</dbReference>
<reference evidence="4" key="1">
    <citation type="journal article" date="2014" name="Proc. Natl. Acad. Sci. U.S.A.">
        <title>Extensive sampling of basidiomycete genomes demonstrates inadequacy of the white-rot/brown-rot paradigm for wood decay fungi.</title>
        <authorList>
            <person name="Riley R."/>
            <person name="Salamov A.A."/>
            <person name="Brown D.W."/>
            <person name="Nagy L.G."/>
            <person name="Floudas D."/>
            <person name="Held B.W."/>
            <person name="Levasseur A."/>
            <person name="Lombard V."/>
            <person name="Morin E."/>
            <person name="Otillar R."/>
            <person name="Lindquist E.A."/>
            <person name="Sun H."/>
            <person name="LaButti K.M."/>
            <person name="Schmutz J."/>
            <person name="Jabbour D."/>
            <person name="Luo H."/>
            <person name="Baker S.E."/>
            <person name="Pisabarro A.G."/>
            <person name="Walton J.D."/>
            <person name="Blanchette R.A."/>
            <person name="Henrissat B."/>
            <person name="Martin F."/>
            <person name="Cullen D."/>
            <person name="Hibbett D.S."/>
            <person name="Grigoriev I.V."/>
        </authorList>
    </citation>
    <scope>NUCLEOTIDE SEQUENCE [LARGE SCALE GENOMIC DNA]</scope>
    <source>
        <strain evidence="4">CBS 339.88</strain>
    </source>
</reference>
<dbReference type="Pfam" id="PF07727">
    <property type="entry name" value="RVT_2"/>
    <property type="match status" value="1"/>
</dbReference>
<name>A0A067S2I9_GALM3</name>
<dbReference type="AlphaFoldDB" id="A0A067S2I9"/>
<sequence length="550" mass="61709">MITEHEDNWKDFVLHVSTDEPRTVAEAKASPDWPHWEAAMEREHEAILRLGTYSLGELPPGRKAIGSKWVFRKKRGLNGETIYKARIVAQGFSQIPGVDFFQTYAPVARIETIRLLMAIAAINDWEFHVVDVDSAFLNSLMPADQTAYMKQPPGLNVEGKEDLVWILFKALYGLRQSAYLWYQRLLEILTKLGFSVLKSDPCIFIRQSSTGITIISAHVDDLGLFCTSISEVELVKSQIREHVSIKDQGEAKSILGMDIIRDRKNRTITLSHRHLIDKVVKDFNMQDAKPVHSPMNASSRLAKADSPSTPKERAEMRKIPYQEAVGSLMHIAVNTRPDIAFAVQQVAQFMSNPGQPHWKAVKRIIAYLKTTRDLTLTLGGRPSSQSAASPLIAYSDSDHCNSRDHARSISGFGLFYGQGVFSWSAKKQTSTATSTGEAELYAGLRAGTEITWIRSFLFEIGLEQKSATTLKIDNNSAISMMDPPSNVRRLVKHVHISFYWIREAVLAQVIHPTHVPTDDNIADIFTKPLPIARHQKLAKLLGFVNQPDAR</sequence>
<accession>A0A067S2I9</accession>
<dbReference type="PANTHER" id="PTHR11439:SF440">
    <property type="entry name" value="INTEGRASE CATALYTIC DOMAIN-CONTAINING PROTEIN"/>
    <property type="match status" value="1"/>
</dbReference>
<proteinExistence type="predicted"/>
<feature type="domain" description="Reverse transcriptase Ty1/copia-type" evidence="2">
    <location>
        <begin position="52"/>
        <end position="296"/>
    </location>
</feature>
<dbReference type="SUPFAM" id="SSF56672">
    <property type="entry name" value="DNA/RNA polymerases"/>
    <property type="match status" value="1"/>
</dbReference>
<feature type="region of interest" description="Disordered" evidence="1">
    <location>
        <begin position="291"/>
        <end position="313"/>
    </location>
</feature>
<dbReference type="HOGENOM" id="CLU_001650_21_3_1"/>
<evidence type="ECO:0000259" key="2">
    <source>
        <dbReference type="Pfam" id="PF07727"/>
    </source>
</evidence>
<dbReference type="PANTHER" id="PTHR11439">
    <property type="entry name" value="GAG-POL-RELATED RETROTRANSPOSON"/>
    <property type="match status" value="1"/>
</dbReference>
<protein>
    <recommendedName>
        <fullName evidence="2">Reverse transcriptase Ty1/copia-type domain-containing protein</fullName>
    </recommendedName>
</protein>
<dbReference type="InterPro" id="IPR013103">
    <property type="entry name" value="RVT_2"/>
</dbReference>
<dbReference type="EMBL" id="KL142619">
    <property type="protein sequence ID" value="KDR64976.1"/>
    <property type="molecule type" value="Genomic_DNA"/>
</dbReference>
<evidence type="ECO:0000313" key="3">
    <source>
        <dbReference type="EMBL" id="KDR64976.1"/>
    </source>
</evidence>
<dbReference type="OrthoDB" id="3344688at2759"/>
<organism evidence="3 4">
    <name type="scientific">Galerina marginata (strain CBS 339.88)</name>
    <dbReference type="NCBI Taxonomy" id="685588"/>
    <lineage>
        <taxon>Eukaryota</taxon>
        <taxon>Fungi</taxon>
        <taxon>Dikarya</taxon>
        <taxon>Basidiomycota</taxon>
        <taxon>Agaricomycotina</taxon>
        <taxon>Agaricomycetes</taxon>
        <taxon>Agaricomycetidae</taxon>
        <taxon>Agaricales</taxon>
        <taxon>Agaricineae</taxon>
        <taxon>Strophariaceae</taxon>
        <taxon>Galerina</taxon>
    </lineage>
</organism>
<evidence type="ECO:0000313" key="4">
    <source>
        <dbReference type="Proteomes" id="UP000027222"/>
    </source>
</evidence>
<keyword evidence="4" id="KW-1185">Reference proteome</keyword>
<dbReference type="CDD" id="cd09272">
    <property type="entry name" value="RNase_HI_RT_Ty1"/>
    <property type="match status" value="1"/>
</dbReference>